<proteinExistence type="predicted"/>
<dbReference type="AlphaFoldDB" id="A0A7K0BVP5"/>
<protein>
    <recommendedName>
        <fullName evidence="1">DUF397 domain-containing protein</fullName>
    </recommendedName>
</protein>
<dbReference type="Proteomes" id="UP000487268">
    <property type="component" value="Unassembled WGS sequence"/>
</dbReference>
<gene>
    <name evidence="2" type="ORF">ACRB68_28160</name>
</gene>
<keyword evidence="3" id="KW-1185">Reference proteome</keyword>
<dbReference type="RefSeq" id="WP_153532926.1">
    <property type="nucleotide sequence ID" value="NZ_WEGH01000002.1"/>
</dbReference>
<feature type="domain" description="DUF397" evidence="1">
    <location>
        <begin position="7"/>
        <end position="59"/>
    </location>
</feature>
<dbReference type="OrthoDB" id="4299240at2"/>
<sequence length="66" mass="7215">MADFTAARWRKSSRSTGKEDCVEVAGLSPVVAVRDSQDPDGPKLTLDATAWRTFAHRIKIGELDLA</sequence>
<dbReference type="EMBL" id="WEGH01000002">
    <property type="protein sequence ID" value="MQY04754.1"/>
    <property type="molecule type" value="Genomic_DNA"/>
</dbReference>
<comment type="caution">
    <text evidence="2">The sequence shown here is derived from an EMBL/GenBank/DDBJ whole genome shotgun (WGS) entry which is preliminary data.</text>
</comment>
<evidence type="ECO:0000313" key="2">
    <source>
        <dbReference type="EMBL" id="MQY04754.1"/>
    </source>
</evidence>
<name>A0A7K0BVP5_9ACTN</name>
<dbReference type="Pfam" id="PF04149">
    <property type="entry name" value="DUF397"/>
    <property type="match status" value="1"/>
</dbReference>
<organism evidence="2 3">
    <name type="scientific">Actinomadura macrotermitis</name>
    <dbReference type="NCBI Taxonomy" id="2585200"/>
    <lineage>
        <taxon>Bacteria</taxon>
        <taxon>Bacillati</taxon>
        <taxon>Actinomycetota</taxon>
        <taxon>Actinomycetes</taxon>
        <taxon>Streptosporangiales</taxon>
        <taxon>Thermomonosporaceae</taxon>
        <taxon>Actinomadura</taxon>
    </lineage>
</organism>
<evidence type="ECO:0000259" key="1">
    <source>
        <dbReference type="Pfam" id="PF04149"/>
    </source>
</evidence>
<reference evidence="2 3" key="1">
    <citation type="submission" date="2019-10" db="EMBL/GenBank/DDBJ databases">
        <title>Actinomadura rubteroloni sp. nov. and Actinomadura macrotermitis sp. nov., isolated from the gut of fungus growing-termite Macrotermes natalensis.</title>
        <authorList>
            <person name="Benndorf R."/>
            <person name="Martin K."/>
            <person name="Kuefner M."/>
            <person name="De Beer W."/>
            <person name="Kaster A.-K."/>
            <person name="Vollmers J."/>
            <person name="Poulsen M."/>
            <person name="Beemelmanns C."/>
        </authorList>
    </citation>
    <scope>NUCLEOTIDE SEQUENCE [LARGE SCALE GENOMIC DNA]</scope>
    <source>
        <strain evidence="2 3">RB68</strain>
    </source>
</reference>
<evidence type="ECO:0000313" key="3">
    <source>
        <dbReference type="Proteomes" id="UP000487268"/>
    </source>
</evidence>
<accession>A0A7K0BVP5</accession>
<dbReference type="InterPro" id="IPR007278">
    <property type="entry name" value="DUF397"/>
</dbReference>